<accession>A0A9Q0K4D1</accession>
<evidence type="ECO:0000313" key="3">
    <source>
        <dbReference type="Proteomes" id="UP001141806"/>
    </source>
</evidence>
<dbReference type="Pfam" id="PF08268">
    <property type="entry name" value="FBA_3"/>
    <property type="match status" value="1"/>
</dbReference>
<dbReference type="OrthoDB" id="5319261at2759"/>
<dbReference type="EMBL" id="JAMYWD010000009">
    <property type="protein sequence ID" value="KAJ4961535.1"/>
    <property type="molecule type" value="Genomic_DNA"/>
</dbReference>
<dbReference type="AlphaFoldDB" id="A0A9Q0K4D1"/>
<reference evidence="2" key="1">
    <citation type="journal article" date="2023" name="Plant J.">
        <title>The genome of the king protea, Protea cynaroides.</title>
        <authorList>
            <person name="Chang J."/>
            <person name="Duong T.A."/>
            <person name="Schoeman C."/>
            <person name="Ma X."/>
            <person name="Roodt D."/>
            <person name="Barker N."/>
            <person name="Li Z."/>
            <person name="Van de Peer Y."/>
            <person name="Mizrachi E."/>
        </authorList>
    </citation>
    <scope>NUCLEOTIDE SEQUENCE</scope>
    <source>
        <tissue evidence="2">Young leaves</tissue>
    </source>
</reference>
<comment type="caution">
    <text evidence="2">The sequence shown here is derived from an EMBL/GenBank/DDBJ whole genome shotgun (WGS) entry which is preliminary data.</text>
</comment>
<evidence type="ECO:0000313" key="2">
    <source>
        <dbReference type="EMBL" id="KAJ4961535.1"/>
    </source>
</evidence>
<protein>
    <recommendedName>
        <fullName evidence="1">F-box associated beta-propeller type 3 domain-containing protein</fullName>
    </recommendedName>
</protein>
<gene>
    <name evidence="2" type="ORF">NE237_021445</name>
</gene>
<dbReference type="PANTHER" id="PTHR31111">
    <property type="entry name" value="BNAA05G37150D PROTEIN-RELATED"/>
    <property type="match status" value="1"/>
</dbReference>
<name>A0A9Q0K4D1_9MAGN</name>
<organism evidence="2 3">
    <name type="scientific">Protea cynaroides</name>
    <dbReference type="NCBI Taxonomy" id="273540"/>
    <lineage>
        <taxon>Eukaryota</taxon>
        <taxon>Viridiplantae</taxon>
        <taxon>Streptophyta</taxon>
        <taxon>Embryophyta</taxon>
        <taxon>Tracheophyta</taxon>
        <taxon>Spermatophyta</taxon>
        <taxon>Magnoliopsida</taxon>
        <taxon>Proteales</taxon>
        <taxon>Proteaceae</taxon>
        <taxon>Protea</taxon>
    </lineage>
</organism>
<keyword evidence="3" id="KW-1185">Reference proteome</keyword>
<dbReference type="Proteomes" id="UP001141806">
    <property type="component" value="Unassembled WGS sequence"/>
</dbReference>
<sequence length="329" mass="38246">MKERMQAPWYSLLHDSFFIDLHLSESMKQPRCLVFYQFMEVSVSNILNNLVMVNRDEGDYKFREIPLMGFNSDELQVCRRFLIVGSCNGFLCLSVGINFVPPVSIIPSQENFHNKYKVVGISENFGEIITVGESRRRKKDLPRTFRVSNSRYPLFLDGIIYWFIERNVGDEYEILALDIGSEKFWTIKCPCPRENGCRRSLIEMDGSLAIIDYDHKFVEKNRYKARSMDVWLVEGSKTMGFSFNVSTYDMSGLHLHYAVCRDLLVMAKVDRDTFLVALFDVDKVPTVYSIILFSPVKQYLSILGTWTTRYMQTHWMVPTLKSLKAAIDT</sequence>
<evidence type="ECO:0000259" key="1">
    <source>
        <dbReference type="Pfam" id="PF08268"/>
    </source>
</evidence>
<proteinExistence type="predicted"/>
<feature type="domain" description="F-box associated beta-propeller type 3" evidence="1">
    <location>
        <begin position="113"/>
        <end position="237"/>
    </location>
</feature>
<dbReference type="InterPro" id="IPR013187">
    <property type="entry name" value="F-box-assoc_dom_typ3"/>
</dbReference>
<dbReference type="PANTHER" id="PTHR31111:SF136">
    <property type="entry name" value="F-BOX ASSOCIATED DOMAIN-CONTAINING PROTEIN"/>
    <property type="match status" value="1"/>
</dbReference>